<evidence type="ECO:0000256" key="2">
    <source>
        <dbReference type="ARBA" id="ARBA00022692"/>
    </source>
</evidence>
<feature type="domain" description="VWFD" evidence="10">
    <location>
        <begin position="593"/>
        <end position="798"/>
    </location>
</feature>
<feature type="domain" description="AMOP" evidence="7">
    <location>
        <begin position="428"/>
        <end position="581"/>
    </location>
</feature>
<dbReference type="InterPro" id="IPR003886">
    <property type="entry name" value="NIDO_dom"/>
</dbReference>
<dbReference type="InterPro" id="IPR001846">
    <property type="entry name" value="VWF_type-D"/>
</dbReference>
<dbReference type="AlphaFoldDB" id="A0A3S3P2Q9"/>
<dbReference type="InterPro" id="IPR051495">
    <property type="entry name" value="Epithelial_Barrier/Signaling"/>
</dbReference>
<comment type="subcellular location">
    <subcellularLocation>
        <location evidence="1">Membrane</location>
    </subcellularLocation>
</comment>
<evidence type="ECO:0000313" key="11">
    <source>
        <dbReference type="EMBL" id="RWS03900.1"/>
    </source>
</evidence>
<dbReference type="Pfam" id="PF06119">
    <property type="entry name" value="NIDO"/>
    <property type="match status" value="1"/>
</dbReference>
<feature type="non-terminal residue" evidence="11">
    <location>
        <position position="941"/>
    </location>
</feature>
<evidence type="ECO:0000256" key="4">
    <source>
        <dbReference type="ARBA" id="ARBA00023136"/>
    </source>
</evidence>
<evidence type="ECO:0000256" key="6">
    <source>
        <dbReference type="PROSITE-ProRule" id="PRU00302"/>
    </source>
</evidence>
<dbReference type="Pfam" id="PF00084">
    <property type="entry name" value="Sushi"/>
    <property type="match status" value="1"/>
</dbReference>
<dbReference type="InterPro" id="IPR000436">
    <property type="entry name" value="Sushi_SCR_CCP_dom"/>
</dbReference>
<dbReference type="InterPro" id="IPR013783">
    <property type="entry name" value="Ig-like_fold"/>
</dbReference>
<dbReference type="GO" id="GO:0016020">
    <property type="term" value="C:membrane"/>
    <property type="evidence" value="ECO:0007669"/>
    <property type="project" value="UniProtKB-SubCell"/>
</dbReference>
<dbReference type="SUPFAM" id="SSF81296">
    <property type="entry name" value="E set domains"/>
    <property type="match status" value="1"/>
</dbReference>
<evidence type="ECO:0000313" key="12">
    <source>
        <dbReference type="Proteomes" id="UP000285301"/>
    </source>
</evidence>
<dbReference type="InterPro" id="IPR005533">
    <property type="entry name" value="AMOP_dom"/>
</dbReference>
<dbReference type="PROSITE" id="PS51233">
    <property type="entry name" value="VWFD"/>
    <property type="match status" value="1"/>
</dbReference>
<dbReference type="Pfam" id="PF23263">
    <property type="entry name" value="C8-3_MUC4"/>
    <property type="match status" value="1"/>
</dbReference>
<evidence type="ECO:0000259" key="8">
    <source>
        <dbReference type="PROSITE" id="PS50923"/>
    </source>
</evidence>
<proteinExistence type="predicted"/>
<dbReference type="PANTHER" id="PTHR13802:SF52">
    <property type="entry name" value="MUCIN-4"/>
    <property type="match status" value="1"/>
</dbReference>
<evidence type="ECO:0000259" key="10">
    <source>
        <dbReference type="PROSITE" id="PS51233"/>
    </source>
</evidence>
<keyword evidence="4" id="KW-0472">Membrane</keyword>
<organism evidence="11 12">
    <name type="scientific">Dinothrombium tinctorium</name>
    <dbReference type="NCBI Taxonomy" id="1965070"/>
    <lineage>
        <taxon>Eukaryota</taxon>
        <taxon>Metazoa</taxon>
        <taxon>Ecdysozoa</taxon>
        <taxon>Arthropoda</taxon>
        <taxon>Chelicerata</taxon>
        <taxon>Arachnida</taxon>
        <taxon>Acari</taxon>
        <taxon>Acariformes</taxon>
        <taxon>Trombidiformes</taxon>
        <taxon>Prostigmata</taxon>
        <taxon>Anystina</taxon>
        <taxon>Parasitengona</taxon>
        <taxon>Trombidioidea</taxon>
        <taxon>Trombidiidae</taxon>
        <taxon>Dinothrombium</taxon>
    </lineage>
</organism>
<comment type="caution">
    <text evidence="11">The sequence shown here is derived from an EMBL/GenBank/DDBJ whole genome shotgun (WGS) entry which is preliminary data.</text>
</comment>
<feature type="non-terminal residue" evidence="11">
    <location>
        <position position="1"/>
    </location>
</feature>
<dbReference type="GO" id="GO:0007160">
    <property type="term" value="P:cell-matrix adhesion"/>
    <property type="evidence" value="ECO:0007669"/>
    <property type="project" value="InterPro"/>
</dbReference>
<evidence type="ECO:0000256" key="3">
    <source>
        <dbReference type="ARBA" id="ARBA00022989"/>
    </source>
</evidence>
<dbReference type="CDD" id="cd00033">
    <property type="entry name" value="CCP"/>
    <property type="match status" value="1"/>
</dbReference>
<feature type="domain" description="NIDO" evidence="9">
    <location>
        <begin position="90"/>
        <end position="252"/>
    </location>
</feature>
<dbReference type="OrthoDB" id="6406881at2759"/>
<dbReference type="Pfam" id="PF03782">
    <property type="entry name" value="AMOP"/>
    <property type="match status" value="1"/>
</dbReference>
<evidence type="ECO:0000256" key="1">
    <source>
        <dbReference type="ARBA" id="ARBA00004370"/>
    </source>
</evidence>
<dbReference type="SMART" id="SM00723">
    <property type="entry name" value="AMOP"/>
    <property type="match status" value="1"/>
</dbReference>
<sequence length="941" mass="108932">EDATEEPDIEPDSLLYPLGKFLNLNSLHQLHDEALTFRIPYFGFSFHYIWVHKDGYVTFNRGLKSYSFPLSFPLSPEHPEVEEDPSLIAIFFASQDVSREVPGSGVYMKIVDFSNNFDLKLKKRLLDDLENSMPSSVGFRPSHVVIVTWKNMTFSNWKREKPLKTNTYQMVIATNEVQTFIIYNYEWISWITHYDHYEGLNGPAAYVGFNSGNQTRTFEFVPFSQNARVSLLPSMGFGNGLKGRYYFSVEEEIHPGACIHKDLDPQLTDRQDLTTSTNWIYMLGGELLNVTGPCVEETDEIDCTFETKQVPGKFFDRNKIGCVVPPLMYEGYIDLTVTVKGRTSFYARMYVQSPEVKRYFDVNMVENEIYESGFLNTTKHSHATIIWKNEALSWDPRATVTISLWGYKEGNAMPLAWFMEKIWRREYGNRWNEIFCNQWADIEANSLHFATTLFRCPCTGQQALIDRVRFAPHLLCNLIDKKCDSMHHGAHFCIRSSRPSVGGSGQTCCYDDQLELMQTADTMFGGRPSRSFIHGKHPYKMKHMVPALSYWHHDVTPFYYCCKWAKDKENSESCQTYNYWRTSQDCSSYHPPGIASVFGDPHIVTFDKVNYTFNAKGEFVLVHVDDNVRKLFIQGKFEQLENTEGTHLTAVAVRDNISSIVEFRLRPKAARWQYQIYVIADKEFYYFWNEQMRFLNLPGVSIYQPSEIRNMSHIIAMFDSGAGVEVMVTTGGSLLLNVYLPDTFINRTAGLLGKWSRNPSDDLMLPDKRTIPLARLYSMQNVHNEFASHWRLTEIDQKHIGRSLFWHNVLPHSEIDDRKYTPPFEVELDERSAKIAERVCSSSKACAYDYMITKDESYALSTQRSEAFVHHIKDIADSSFLRCPALPKPRNGRKSENRYWPGVIVTFVCDKGYRLFGHEARYCRHDGMWSWGEDPRCIPET</sequence>
<dbReference type="Proteomes" id="UP000285301">
    <property type="component" value="Unassembled WGS sequence"/>
</dbReference>
<keyword evidence="2" id="KW-0812">Transmembrane</keyword>
<evidence type="ECO:0000259" key="7">
    <source>
        <dbReference type="PROSITE" id="PS50856"/>
    </source>
</evidence>
<gene>
    <name evidence="11" type="ORF">B4U79_10209</name>
</gene>
<dbReference type="SMART" id="SM00032">
    <property type="entry name" value="CCP"/>
    <property type="match status" value="1"/>
</dbReference>
<dbReference type="PANTHER" id="PTHR13802">
    <property type="entry name" value="MUCIN 4-RELATED"/>
    <property type="match status" value="1"/>
</dbReference>
<comment type="caution">
    <text evidence="6">Lacks conserved residue(s) required for the propagation of feature annotation.</text>
</comment>
<keyword evidence="3" id="KW-1133">Transmembrane helix</keyword>
<dbReference type="SUPFAM" id="SSF57535">
    <property type="entry name" value="Complement control module/SCR domain"/>
    <property type="match status" value="1"/>
</dbReference>
<dbReference type="PROSITE" id="PS50923">
    <property type="entry name" value="SUSHI"/>
    <property type="match status" value="1"/>
</dbReference>
<keyword evidence="6" id="KW-0768">Sushi</keyword>
<evidence type="ECO:0000259" key="9">
    <source>
        <dbReference type="PROSITE" id="PS51220"/>
    </source>
</evidence>
<evidence type="ECO:0000256" key="5">
    <source>
        <dbReference type="ARBA" id="ARBA00023157"/>
    </source>
</evidence>
<dbReference type="InterPro" id="IPR056619">
    <property type="entry name" value="C8-3_MUC4"/>
</dbReference>
<dbReference type="Gene3D" id="2.10.70.10">
    <property type="entry name" value="Complement Module, domain 1"/>
    <property type="match status" value="1"/>
</dbReference>
<protein>
    <submittedName>
        <fullName evidence="11">AMOP: sushi: nidogen and VWD domain-containing protein-like protein</fullName>
    </submittedName>
</protein>
<reference evidence="11 12" key="1">
    <citation type="journal article" date="2018" name="Gigascience">
        <title>Genomes of trombidid mites reveal novel predicted allergens and laterally-transferred genes associated with secondary metabolism.</title>
        <authorList>
            <person name="Dong X."/>
            <person name="Chaisiri K."/>
            <person name="Xia D."/>
            <person name="Armstrong S.D."/>
            <person name="Fang Y."/>
            <person name="Donnelly M.J."/>
            <person name="Kadowaki T."/>
            <person name="McGarry J.W."/>
            <person name="Darby A.C."/>
            <person name="Makepeace B.L."/>
        </authorList>
    </citation>
    <scope>NUCLEOTIDE SEQUENCE [LARGE SCALE GENOMIC DNA]</scope>
    <source>
        <strain evidence="11">UoL-WK</strain>
    </source>
</reference>
<dbReference type="InterPro" id="IPR014756">
    <property type="entry name" value="Ig_E-set"/>
</dbReference>
<accession>A0A3S3P2Q9</accession>
<dbReference type="Gene3D" id="2.60.40.10">
    <property type="entry name" value="Immunoglobulins"/>
    <property type="match status" value="1"/>
</dbReference>
<dbReference type="Pfam" id="PF00094">
    <property type="entry name" value="VWD"/>
    <property type="match status" value="1"/>
</dbReference>
<dbReference type="SMART" id="SM00216">
    <property type="entry name" value="VWD"/>
    <property type="match status" value="1"/>
</dbReference>
<dbReference type="EMBL" id="NCKU01006036">
    <property type="protein sequence ID" value="RWS03900.1"/>
    <property type="molecule type" value="Genomic_DNA"/>
</dbReference>
<dbReference type="InterPro" id="IPR035976">
    <property type="entry name" value="Sushi/SCR/CCP_sf"/>
</dbReference>
<name>A0A3S3P2Q9_9ACAR</name>
<dbReference type="SMART" id="SM00539">
    <property type="entry name" value="NIDO"/>
    <property type="match status" value="1"/>
</dbReference>
<dbReference type="PROSITE" id="PS51220">
    <property type="entry name" value="NIDO"/>
    <property type="match status" value="1"/>
</dbReference>
<dbReference type="PROSITE" id="PS50856">
    <property type="entry name" value="AMOP"/>
    <property type="match status" value="1"/>
</dbReference>
<keyword evidence="12" id="KW-1185">Reference proteome</keyword>
<keyword evidence="5" id="KW-1015">Disulfide bond</keyword>
<feature type="domain" description="Sushi" evidence="8">
    <location>
        <begin position="881"/>
        <end position="939"/>
    </location>
</feature>